<evidence type="ECO:0000313" key="2">
    <source>
        <dbReference type="EMBL" id="BBB32826.1"/>
    </source>
</evidence>
<keyword evidence="1" id="KW-1133">Transmembrane helix</keyword>
<dbReference type="KEGG" id="thyd:TTHT_1309"/>
<organism evidence="2 3">
    <name type="scientific">Thermotomaculum hydrothermale</name>
    <dbReference type="NCBI Taxonomy" id="981385"/>
    <lineage>
        <taxon>Bacteria</taxon>
        <taxon>Pseudomonadati</taxon>
        <taxon>Acidobacteriota</taxon>
        <taxon>Holophagae</taxon>
        <taxon>Thermotomaculales</taxon>
        <taxon>Thermotomaculaceae</taxon>
        <taxon>Thermotomaculum</taxon>
    </lineage>
</organism>
<dbReference type="EMBL" id="AP017470">
    <property type="protein sequence ID" value="BBB32826.1"/>
    <property type="molecule type" value="Genomic_DNA"/>
</dbReference>
<feature type="transmembrane region" description="Helical" evidence="1">
    <location>
        <begin position="12"/>
        <end position="38"/>
    </location>
</feature>
<gene>
    <name evidence="2" type="ORF">TTHT_1309</name>
</gene>
<sequence length="180" mass="20843">MKNDRLIPVEKEFLFVLVASISIIIGSLIGIGIIWGILDKPLPRNFHSIFHLIAIIKQRVLYMVFISLLLQTVICLSLILFLALRFSHKISGPMYRVKMMFKDFLNGKEIERIAFRKTDFLKPLESDLSVLLSRESKRRKLLCEIEEILSKSQKASLSDTEKEKLKILVNSLKEIEKNEL</sequence>
<name>A0A7R6PPC5_9BACT</name>
<feature type="transmembrane region" description="Helical" evidence="1">
    <location>
        <begin position="60"/>
        <end position="84"/>
    </location>
</feature>
<keyword evidence="1" id="KW-0472">Membrane</keyword>
<keyword evidence="3" id="KW-1185">Reference proteome</keyword>
<dbReference type="Proteomes" id="UP000595564">
    <property type="component" value="Chromosome"/>
</dbReference>
<evidence type="ECO:0000313" key="3">
    <source>
        <dbReference type="Proteomes" id="UP000595564"/>
    </source>
</evidence>
<accession>A0A7R6PPC5</accession>
<dbReference type="RefSeq" id="WP_201327129.1">
    <property type="nucleotide sequence ID" value="NZ_AP017470.1"/>
</dbReference>
<reference evidence="2 3" key="1">
    <citation type="journal article" date="2012" name="Extremophiles">
        <title>Thermotomaculum hydrothermale gen. nov., sp. nov., a novel heterotrophic thermophile within the phylum Acidobacteria from a deep-sea hydrothermal vent chimney in the Southern Okinawa Trough.</title>
        <authorList>
            <person name="Izumi H."/>
            <person name="Nunoura T."/>
            <person name="Miyazaki M."/>
            <person name="Mino S."/>
            <person name="Toki T."/>
            <person name="Takai K."/>
            <person name="Sako Y."/>
            <person name="Sawabe T."/>
            <person name="Nakagawa S."/>
        </authorList>
    </citation>
    <scope>NUCLEOTIDE SEQUENCE [LARGE SCALE GENOMIC DNA]</scope>
    <source>
        <strain evidence="2 3">AC55</strain>
    </source>
</reference>
<evidence type="ECO:0000256" key="1">
    <source>
        <dbReference type="SAM" id="Phobius"/>
    </source>
</evidence>
<protein>
    <submittedName>
        <fullName evidence="2">Uncharacterized protein</fullName>
    </submittedName>
</protein>
<dbReference type="AlphaFoldDB" id="A0A7R6PPC5"/>
<keyword evidence="1" id="KW-0812">Transmembrane</keyword>
<proteinExistence type="predicted"/>